<dbReference type="PANTHER" id="PTHR46880:SF5">
    <property type="entry name" value="DUF4371 DOMAIN-CONTAINING PROTEIN"/>
    <property type="match status" value="1"/>
</dbReference>
<organism evidence="2 3">
    <name type="scientific">Mya arenaria</name>
    <name type="common">Soft-shell clam</name>
    <dbReference type="NCBI Taxonomy" id="6604"/>
    <lineage>
        <taxon>Eukaryota</taxon>
        <taxon>Metazoa</taxon>
        <taxon>Spiralia</taxon>
        <taxon>Lophotrochozoa</taxon>
        <taxon>Mollusca</taxon>
        <taxon>Bivalvia</taxon>
        <taxon>Autobranchia</taxon>
        <taxon>Heteroconchia</taxon>
        <taxon>Euheterodonta</taxon>
        <taxon>Imparidentia</taxon>
        <taxon>Neoheterodontei</taxon>
        <taxon>Myida</taxon>
        <taxon>Myoidea</taxon>
        <taxon>Myidae</taxon>
        <taxon>Mya</taxon>
    </lineage>
</organism>
<name>A0ABY7FYW4_MYAAR</name>
<proteinExistence type="predicted"/>
<protein>
    <submittedName>
        <fullName evidence="2">ZN862-like protein</fullName>
    </submittedName>
</protein>
<evidence type="ECO:0000313" key="3">
    <source>
        <dbReference type="Proteomes" id="UP001164746"/>
    </source>
</evidence>
<gene>
    <name evidence="2" type="ORF">MAR_012541</name>
</gene>
<feature type="domain" description="DUF4371" evidence="1">
    <location>
        <begin position="41"/>
        <end position="156"/>
    </location>
</feature>
<dbReference type="InterPro" id="IPR025398">
    <property type="entry name" value="DUF4371"/>
</dbReference>
<accession>A0ABY7FYW4</accession>
<dbReference type="Pfam" id="PF14291">
    <property type="entry name" value="DUF4371"/>
    <property type="match status" value="1"/>
</dbReference>
<evidence type="ECO:0000313" key="2">
    <source>
        <dbReference type="EMBL" id="WAR26837.1"/>
    </source>
</evidence>
<dbReference type="InterPro" id="IPR012337">
    <property type="entry name" value="RNaseH-like_sf"/>
</dbReference>
<dbReference type="PANTHER" id="PTHR46880">
    <property type="entry name" value="RAS-ASSOCIATING DOMAIN-CONTAINING PROTEIN"/>
    <property type="match status" value="1"/>
</dbReference>
<evidence type="ECO:0000259" key="1">
    <source>
        <dbReference type="Pfam" id="PF14291"/>
    </source>
</evidence>
<dbReference type="Proteomes" id="UP001164746">
    <property type="component" value="Chromosome 14"/>
</dbReference>
<reference evidence="2" key="1">
    <citation type="submission" date="2022-11" db="EMBL/GenBank/DDBJ databases">
        <title>Centuries of genome instability and evolution in soft-shell clam transmissible cancer (bioRxiv).</title>
        <authorList>
            <person name="Hart S.F.M."/>
            <person name="Yonemitsu M.A."/>
            <person name="Giersch R.M."/>
            <person name="Beal B.F."/>
            <person name="Arriagada G."/>
            <person name="Davis B.W."/>
            <person name="Ostrander E.A."/>
            <person name="Goff S.P."/>
            <person name="Metzger M.J."/>
        </authorList>
    </citation>
    <scope>NUCLEOTIDE SEQUENCE</scope>
    <source>
        <strain evidence="2">MELC-2E11</strain>
        <tissue evidence="2">Siphon/mantle</tissue>
    </source>
</reference>
<keyword evidence="3" id="KW-1185">Reference proteome</keyword>
<sequence>MTLLYWLVKEEIPQHTKFESLVDTIKGMGMDVLNMLTLGGNANYTSNDFVNKTVVLFGNVIFRDIVAEIQQSPFYSVMIDETTDIATHSQLSIYVRYLHQGASKTVFCSLVKVHNGKSDTIRAAVVQFLRDAKLPLNKMCTFGSDGAAAMLGKKNGVAAQLQTMVPHILVNHCVAHRLALASSQAAEKVPYLLKWKANMEQLFRFYHASGVRTASLLEIQTILEEPKVKVTEAKDVRWLSHNKAVKAIRRCLPSLLTSLEHEARERCDAVAQGLAIFMQQYRFVAALMMMSDMLPVLANLSLALQTKDAVYSTVGTLVMGAITTVRSMKEHPELKFRELPVTIGQLSDQPFRFQKPSANT</sequence>
<dbReference type="SUPFAM" id="SSF53098">
    <property type="entry name" value="Ribonuclease H-like"/>
    <property type="match status" value="1"/>
</dbReference>
<dbReference type="EMBL" id="CP111025">
    <property type="protein sequence ID" value="WAR26837.1"/>
    <property type="molecule type" value="Genomic_DNA"/>
</dbReference>
<feature type="non-terminal residue" evidence="2">
    <location>
        <position position="1"/>
    </location>
</feature>